<protein>
    <submittedName>
        <fullName evidence="1">Uncharacterized protein</fullName>
    </submittedName>
</protein>
<sequence length="254" mass="26131">MESGRGKRIENPFALKVGQVFTGFGVGCGVGIGVGRPLNLGAIPMIDQVMRATSGATAAFSGIGQQTNKFMRKLGLKSIEAGVGCGVGFGHGFGAGVALKPGAAQNIQASLMRGLMIIMQKLKITPDLSFAGKFALPESVSSSMRIASETAGKALQDPMGSSMQLASQTAGKALQDPLGSSVQLASQTAEKVSHNPLGKSMKKASQTATGAFATNTPDTVIGNFLQGTAPQVTNKMRSNEEVGGLQSENQILQM</sequence>
<organism evidence="1 2">
    <name type="scientific">Taxus chinensis</name>
    <name type="common">Chinese yew</name>
    <name type="synonym">Taxus wallichiana var. chinensis</name>
    <dbReference type="NCBI Taxonomy" id="29808"/>
    <lineage>
        <taxon>Eukaryota</taxon>
        <taxon>Viridiplantae</taxon>
        <taxon>Streptophyta</taxon>
        <taxon>Embryophyta</taxon>
        <taxon>Tracheophyta</taxon>
        <taxon>Spermatophyta</taxon>
        <taxon>Pinopsida</taxon>
        <taxon>Pinidae</taxon>
        <taxon>Conifers II</taxon>
        <taxon>Cupressales</taxon>
        <taxon>Taxaceae</taxon>
        <taxon>Taxus</taxon>
    </lineage>
</organism>
<reference evidence="1 2" key="1">
    <citation type="journal article" date="2021" name="Nat. Plants">
        <title>The Taxus genome provides insights into paclitaxel biosynthesis.</title>
        <authorList>
            <person name="Xiong X."/>
            <person name="Gou J."/>
            <person name="Liao Q."/>
            <person name="Li Y."/>
            <person name="Zhou Q."/>
            <person name="Bi G."/>
            <person name="Li C."/>
            <person name="Du R."/>
            <person name="Wang X."/>
            <person name="Sun T."/>
            <person name="Guo L."/>
            <person name="Liang H."/>
            <person name="Lu P."/>
            <person name="Wu Y."/>
            <person name="Zhang Z."/>
            <person name="Ro D.K."/>
            <person name="Shang Y."/>
            <person name="Huang S."/>
            <person name="Yan J."/>
        </authorList>
    </citation>
    <scope>NUCLEOTIDE SEQUENCE [LARGE SCALE GENOMIC DNA]</scope>
    <source>
        <strain evidence="1">Ta-2019</strain>
    </source>
</reference>
<keyword evidence="2" id="KW-1185">Reference proteome</keyword>
<dbReference type="PROSITE" id="PS51257">
    <property type="entry name" value="PROKAR_LIPOPROTEIN"/>
    <property type="match status" value="1"/>
</dbReference>
<gene>
    <name evidence="1" type="ORF">KI387_024832</name>
</gene>
<proteinExistence type="predicted"/>
<dbReference type="OMA" id="VHQIQCC"/>
<dbReference type="Proteomes" id="UP000824469">
    <property type="component" value="Unassembled WGS sequence"/>
</dbReference>
<name>A0AA38LC39_TAXCH</name>
<evidence type="ECO:0000313" key="2">
    <source>
        <dbReference type="Proteomes" id="UP000824469"/>
    </source>
</evidence>
<accession>A0AA38LC39</accession>
<dbReference type="EMBL" id="JAHRHJ020000005">
    <property type="protein sequence ID" value="KAH9316205.1"/>
    <property type="molecule type" value="Genomic_DNA"/>
</dbReference>
<feature type="non-terminal residue" evidence="1">
    <location>
        <position position="254"/>
    </location>
</feature>
<dbReference type="PANTHER" id="PTHR36051:SF2">
    <property type="entry name" value="DYNAMIN"/>
    <property type="match status" value="1"/>
</dbReference>
<evidence type="ECO:0000313" key="1">
    <source>
        <dbReference type="EMBL" id="KAH9316205.1"/>
    </source>
</evidence>
<dbReference type="PANTHER" id="PTHR36051">
    <property type="entry name" value="DYNAMIN"/>
    <property type="match status" value="1"/>
</dbReference>
<dbReference type="AlphaFoldDB" id="A0AA38LC39"/>
<comment type="caution">
    <text evidence="1">The sequence shown here is derived from an EMBL/GenBank/DDBJ whole genome shotgun (WGS) entry which is preliminary data.</text>
</comment>